<dbReference type="AlphaFoldDB" id="A0A1G8PVM5"/>
<keyword evidence="3" id="KW-1185">Reference proteome</keyword>
<evidence type="ECO:0000313" key="3">
    <source>
        <dbReference type="Proteomes" id="UP000182894"/>
    </source>
</evidence>
<name>A0A1G8PVM5_9PSED</name>
<protein>
    <submittedName>
        <fullName evidence="2">Uncharacterized protein</fullName>
    </submittedName>
</protein>
<proteinExistence type="predicted"/>
<evidence type="ECO:0000256" key="1">
    <source>
        <dbReference type="SAM" id="Phobius"/>
    </source>
</evidence>
<sequence length="139" mass="16037">MTDRPLERSEGRIAWMGNPRHGYEFLLQPDQSIKKYERLFIQDERSSVPDRGSLRIGQNLRVDRYGDSIGNCWVGDKQICFSNCVSDLKCKQDKQARDSQFFPWAVGLMLFGYAFTLVWVACGGQIRPNGRRPSDSRSR</sequence>
<keyword evidence="1" id="KW-1133">Transmembrane helix</keyword>
<accession>A0A1G8PVM5</accession>
<keyword evidence="1" id="KW-0812">Transmembrane</keyword>
<evidence type="ECO:0000313" key="2">
    <source>
        <dbReference type="EMBL" id="SDI96493.1"/>
    </source>
</evidence>
<gene>
    <name evidence="2" type="ORF">SAMN05216605_119126</name>
</gene>
<keyword evidence="1" id="KW-0472">Membrane</keyword>
<dbReference type="EMBL" id="FNCO01000019">
    <property type="protein sequence ID" value="SDI96493.1"/>
    <property type="molecule type" value="Genomic_DNA"/>
</dbReference>
<reference evidence="3" key="1">
    <citation type="submission" date="2016-10" db="EMBL/GenBank/DDBJ databases">
        <authorList>
            <person name="Varghese N."/>
            <person name="Submissions S."/>
        </authorList>
    </citation>
    <scope>NUCLEOTIDE SEQUENCE [LARGE SCALE GENOMIC DNA]</scope>
    <source>
        <strain evidence="3">ATCC 700689</strain>
    </source>
</reference>
<feature type="transmembrane region" description="Helical" evidence="1">
    <location>
        <begin position="101"/>
        <end position="122"/>
    </location>
</feature>
<dbReference type="Proteomes" id="UP000182894">
    <property type="component" value="Unassembled WGS sequence"/>
</dbReference>
<organism evidence="2 3">
    <name type="scientific">Pseudomonas abietaniphila</name>
    <dbReference type="NCBI Taxonomy" id="89065"/>
    <lineage>
        <taxon>Bacteria</taxon>
        <taxon>Pseudomonadati</taxon>
        <taxon>Pseudomonadota</taxon>
        <taxon>Gammaproteobacteria</taxon>
        <taxon>Pseudomonadales</taxon>
        <taxon>Pseudomonadaceae</taxon>
        <taxon>Pseudomonas</taxon>
    </lineage>
</organism>